<reference evidence="1 2" key="1">
    <citation type="submission" date="2017-03" db="EMBL/GenBank/DDBJ databases">
        <title>Isolation of Levoglucosan Utilizing Bacteria.</title>
        <authorList>
            <person name="Arya A.S."/>
        </authorList>
    </citation>
    <scope>NUCLEOTIDE SEQUENCE [LARGE SCALE GENOMIC DNA]</scope>
    <source>
        <strain evidence="1 2">MEC069</strain>
    </source>
</reference>
<organism evidence="1 2">
    <name type="scientific">Paenibacillus athensensis</name>
    <dbReference type="NCBI Taxonomy" id="1967502"/>
    <lineage>
        <taxon>Bacteria</taxon>
        <taxon>Bacillati</taxon>
        <taxon>Bacillota</taxon>
        <taxon>Bacilli</taxon>
        <taxon>Bacillales</taxon>
        <taxon>Paenibacillaceae</taxon>
        <taxon>Paenibacillus</taxon>
    </lineage>
</organism>
<evidence type="ECO:0000313" key="1">
    <source>
        <dbReference type="EMBL" id="TFE89719.1"/>
    </source>
</evidence>
<protein>
    <submittedName>
        <fullName evidence="1">Uncharacterized protein</fullName>
    </submittedName>
</protein>
<keyword evidence="2" id="KW-1185">Reference proteome</keyword>
<comment type="caution">
    <text evidence="1">The sequence shown here is derived from an EMBL/GenBank/DDBJ whole genome shotgun (WGS) entry which is preliminary data.</text>
</comment>
<gene>
    <name evidence="1" type="ORF">B5M42_06390</name>
</gene>
<dbReference type="RefSeq" id="WP_134750913.1">
    <property type="nucleotide sequence ID" value="NZ_MYFO02000006.1"/>
</dbReference>
<dbReference type="EMBL" id="MYFO01000006">
    <property type="protein sequence ID" value="TFE89719.1"/>
    <property type="molecule type" value="Genomic_DNA"/>
</dbReference>
<evidence type="ECO:0000313" key="2">
    <source>
        <dbReference type="Proteomes" id="UP000298246"/>
    </source>
</evidence>
<proteinExistence type="predicted"/>
<dbReference type="Proteomes" id="UP000298246">
    <property type="component" value="Unassembled WGS sequence"/>
</dbReference>
<sequence length="163" mass="18895">MLEIVAERWSLERDLQIIQAEVKLTVDGEALVEEALCIDVGLPALLYGAFHDVEPNRWAAATEWRRMPFFVCGCGDPECRGFSFRVRHLDELTLELTALEERQGDKPREMERTVLSTREYRREALRLGRMYLDFVDGLDYRPYFADTVPVVAELVERLEREAG</sequence>
<dbReference type="AlphaFoldDB" id="A0A4Y8Q7A8"/>
<dbReference type="OrthoDB" id="2609409at2"/>
<name>A0A4Y8Q7A8_9BACL</name>
<accession>A0A4Y8Q7A8</accession>